<sequence length="111" mass="11736">MDDFSTPGMSNSYDISPSQPNYIEPRKRPVSSMAPSVVVDSNGDAVLALGGAGGSKITSSVALDYVSELESKGHVVTTTQKKSSSVNGIRRDGDRLYASYDYRRAGGVDGE</sequence>
<dbReference type="InterPro" id="IPR029055">
    <property type="entry name" value="Ntn_hydrolases_N"/>
</dbReference>
<gene>
    <name evidence="3" type="ORF">V5799_019553</name>
</gene>
<dbReference type="EMBL" id="JARKHS020010161">
    <property type="protein sequence ID" value="KAK8779107.1"/>
    <property type="molecule type" value="Genomic_DNA"/>
</dbReference>
<comment type="caution">
    <text evidence="3">The sequence shown here is derived from an EMBL/GenBank/DDBJ whole genome shotgun (WGS) entry which is preliminary data.</text>
</comment>
<dbReference type="GO" id="GO:0006751">
    <property type="term" value="P:glutathione catabolic process"/>
    <property type="evidence" value="ECO:0007669"/>
    <property type="project" value="InterPro"/>
</dbReference>
<dbReference type="AlphaFoldDB" id="A0AAQ4EWL4"/>
<protein>
    <submittedName>
        <fullName evidence="3">Uncharacterized protein</fullName>
    </submittedName>
</protein>
<dbReference type="GO" id="GO:0036374">
    <property type="term" value="F:glutathione hydrolase activity"/>
    <property type="evidence" value="ECO:0007669"/>
    <property type="project" value="InterPro"/>
</dbReference>
<name>A0AAQ4EWL4_AMBAM</name>
<feature type="compositionally biased region" description="Polar residues" evidence="2">
    <location>
        <begin position="7"/>
        <end position="21"/>
    </location>
</feature>
<feature type="binding site" evidence="1">
    <location>
        <begin position="31"/>
        <end position="32"/>
    </location>
    <ligand>
        <name>L-glutamate</name>
        <dbReference type="ChEBI" id="CHEBI:29985"/>
    </ligand>
</feature>
<dbReference type="Proteomes" id="UP001321473">
    <property type="component" value="Unassembled WGS sequence"/>
</dbReference>
<evidence type="ECO:0000256" key="1">
    <source>
        <dbReference type="PIRSR" id="PIRSR600101-2"/>
    </source>
</evidence>
<organism evidence="3 4">
    <name type="scientific">Amblyomma americanum</name>
    <name type="common">Lone star tick</name>
    <dbReference type="NCBI Taxonomy" id="6943"/>
    <lineage>
        <taxon>Eukaryota</taxon>
        <taxon>Metazoa</taxon>
        <taxon>Ecdysozoa</taxon>
        <taxon>Arthropoda</taxon>
        <taxon>Chelicerata</taxon>
        <taxon>Arachnida</taxon>
        <taxon>Acari</taxon>
        <taxon>Parasitiformes</taxon>
        <taxon>Ixodida</taxon>
        <taxon>Ixodoidea</taxon>
        <taxon>Ixodidae</taxon>
        <taxon>Amblyomminae</taxon>
        <taxon>Amblyomma</taxon>
    </lineage>
</organism>
<accession>A0AAQ4EWL4</accession>
<evidence type="ECO:0000256" key="2">
    <source>
        <dbReference type="SAM" id="MobiDB-lite"/>
    </source>
</evidence>
<feature type="binding site" evidence="1">
    <location>
        <position position="54"/>
    </location>
    <ligand>
        <name>L-glutamate</name>
        <dbReference type="ChEBI" id="CHEBI:29985"/>
    </ligand>
</feature>
<evidence type="ECO:0000313" key="3">
    <source>
        <dbReference type="EMBL" id="KAK8779107.1"/>
    </source>
</evidence>
<dbReference type="InterPro" id="IPR000101">
    <property type="entry name" value="GGT_peptidase"/>
</dbReference>
<reference evidence="3 4" key="1">
    <citation type="journal article" date="2023" name="Arcadia Sci">
        <title>De novo assembly of a long-read Amblyomma americanum tick genome.</title>
        <authorList>
            <person name="Chou S."/>
            <person name="Poskanzer K.E."/>
            <person name="Rollins M."/>
            <person name="Thuy-Boun P.S."/>
        </authorList>
    </citation>
    <scope>NUCLEOTIDE SEQUENCE [LARGE SCALE GENOMIC DNA]</scope>
    <source>
        <strain evidence="3">F_SG_1</strain>
        <tissue evidence="3">Salivary glands</tissue>
    </source>
</reference>
<dbReference type="Gene3D" id="3.60.20.40">
    <property type="match status" value="2"/>
</dbReference>
<feature type="binding site" evidence="1">
    <location>
        <position position="3"/>
    </location>
    <ligand>
        <name>L-glutamate</name>
        <dbReference type="ChEBI" id="CHEBI:29985"/>
    </ligand>
</feature>
<dbReference type="InterPro" id="IPR043137">
    <property type="entry name" value="GGT_ssub_C"/>
</dbReference>
<dbReference type="SUPFAM" id="SSF56235">
    <property type="entry name" value="N-terminal nucleophile aminohydrolases (Ntn hydrolases)"/>
    <property type="match status" value="1"/>
</dbReference>
<dbReference type="PANTHER" id="PTHR11686">
    <property type="entry name" value="GAMMA GLUTAMYL TRANSPEPTIDASE"/>
    <property type="match status" value="1"/>
</dbReference>
<feature type="region of interest" description="Disordered" evidence="2">
    <location>
        <begin position="1"/>
        <end position="34"/>
    </location>
</feature>
<dbReference type="PRINTS" id="PR01210">
    <property type="entry name" value="GGTRANSPTASE"/>
</dbReference>
<proteinExistence type="predicted"/>
<dbReference type="PANTHER" id="PTHR11686:SF9">
    <property type="entry name" value="RE13973P"/>
    <property type="match status" value="1"/>
</dbReference>
<keyword evidence="4" id="KW-1185">Reference proteome</keyword>
<dbReference type="GO" id="GO:0005886">
    <property type="term" value="C:plasma membrane"/>
    <property type="evidence" value="ECO:0007669"/>
    <property type="project" value="TreeGrafter"/>
</dbReference>
<evidence type="ECO:0000313" key="4">
    <source>
        <dbReference type="Proteomes" id="UP001321473"/>
    </source>
</evidence>
<dbReference type="Pfam" id="PF01019">
    <property type="entry name" value="G_glu_transpept"/>
    <property type="match status" value="1"/>
</dbReference>